<dbReference type="Gene3D" id="3.40.50.150">
    <property type="entry name" value="Vaccinia Virus protein VP39"/>
    <property type="match status" value="1"/>
</dbReference>
<dbReference type="SUPFAM" id="SSF53335">
    <property type="entry name" value="S-adenosyl-L-methionine-dependent methyltransferases"/>
    <property type="match status" value="1"/>
</dbReference>
<name>A0A7J5ABI1_9FLAO</name>
<dbReference type="PANTHER" id="PTHR42933:SF3">
    <property type="entry name" value="TYPE I RESTRICTION ENZYME MJAVIII METHYLASE SUBUNIT"/>
    <property type="match status" value="1"/>
</dbReference>
<dbReference type="NCBIfam" id="TIGR00497">
    <property type="entry name" value="hsdM"/>
    <property type="match status" value="1"/>
</dbReference>
<protein>
    <recommendedName>
        <fullName evidence="2">site-specific DNA-methyltransferase (adenine-specific)</fullName>
        <ecNumber evidence="2">2.1.1.72</ecNumber>
    </recommendedName>
</protein>
<comment type="catalytic activity">
    <reaction evidence="7">
        <text>a 2'-deoxyadenosine in DNA + S-adenosyl-L-methionine = an N(6)-methyl-2'-deoxyadenosine in DNA + S-adenosyl-L-homocysteine + H(+)</text>
        <dbReference type="Rhea" id="RHEA:15197"/>
        <dbReference type="Rhea" id="RHEA-COMP:12418"/>
        <dbReference type="Rhea" id="RHEA-COMP:12419"/>
        <dbReference type="ChEBI" id="CHEBI:15378"/>
        <dbReference type="ChEBI" id="CHEBI:57856"/>
        <dbReference type="ChEBI" id="CHEBI:59789"/>
        <dbReference type="ChEBI" id="CHEBI:90615"/>
        <dbReference type="ChEBI" id="CHEBI:90616"/>
        <dbReference type="EC" id="2.1.1.72"/>
    </reaction>
</comment>
<evidence type="ECO:0000256" key="7">
    <source>
        <dbReference type="ARBA" id="ARBA00047942"/>
    </source>
</evidence>
<comment type="caution">
    <text evidence="11">The sequence shown here is derived from an EMBL/GenBank/DDBJ whole genome shotgun (WGS) entry which is preliminary data.</text>
</comment>
<feature type="coiled-coil region" evidence="8">
    <location>
        <begin position="764"/>
        <end position="795"/>
    </location>
</feature>
<keyword evidence="8" id="KW-0175">Coiled coil</keyword>
<dbReference type="GO" id="GO:0009007">
    <property type="term" value="F:site-specific DNA-methyltransferase (adenine-specific) activity"/>
    <property type="evidence" value="ECO:0007669"/>
    <property type="project" value="UniProtKB-EC"/>
</dbReference>
<evidence type="ECO:0000256" key="6">
    <source>
        <dbReference type="ARBA" id="ARBA00022747"/>
    </source>
</evidence>
<reference evidence="11 12" key="1">
    <citation type="submission" date="2019-09" db="EMBL/GenBank/DDBJ databases">
        <title>Flavobacterium sp. nov., isolated from glacier ice.</title>
        <authorList>
            <person name="Liu Q."/>
        </authorList>
    </citation>
    <scope>NUCLEOTIDE SEQUENCE [LARGE SCALE GENOMIC DNA]</scope>
    <source>
        <strain evidence="11 12">NBRC 112527</strain>
    </source>
</reference>
<evidence type="ECO:0000313" key="11">
    <source>
        <dbReference type="EMBL" id="KAB1154788.1"/>
    </source>
</evidence>
<gene>
    <name evidence="11" type="ORF">F6464_12115</name>
</gene>
<dbReference type="InterPro" id="IPR051537">
    <property type="entry name" value="DNA_Adenine_Mtase"/>
</dbReference>
<dbReference type="GO" id="GO:0003677">
    <property type="term" value="F:DNA binding"/>
    <property type="evidence" value="ECO:0007669"/>
    <property type="project" value="InterPro"/>
</dbReference>
<keyword evidence="6" id="KW-0680">Restriction system</keyword>
<dbReference type="InterPro" id="IPR004546">
    <property type="entry name" value="Restrct_endonuc_T1M"/>
</dbReference>
<evidence type="ECO:0000259" key="9">
    <source>
        <dbReference type="Pfam" id="PF02384"/>
    </source>
</evidence>
<dbReference type="EMBL" id="WAEM01000007">
    <property type="protein sequence ID" value="KAB1154788.1"/>
    <property type="molecule type" value="Genomic_DNA"/>
</dbReference>
<accession>A0A7J5ABI1</accession>
<keyword evidence="5" id="KW-0949">S-adenosyl-L-methionine</keyword>
<dbReference type="InterPro" id="IPR029063">
    <property type="entry name" value="SAM-dependent_MTases_sf"/>
</dbReference>
<keyword evidence="3 11" id="KW-0489">Methyltransferase</keyword>
<dbReference type="InterPro" id="IPR003356">
    <property type="entry name" value="DNA_methylase_A-5"/>
</dbReference>
<feature type="domain" description="N6 adenine-specific DNA methyltransferase N-terminal" evidence="10">
    <location>
        <begin position="10"/>
        <end position="125"/>
    </location>
</feature>
<evidence type="ECO:0000256" key="2">
    <source>
        <dbReference type="ARBA" id="ARBA00011900"/>
    </source>
</evidence>
<evidence type="ECO:0000256" key="3">
    <source>
        <dbReference type="ARBA" id="ARBA00022603"/>
    </source>
</evidence>
<evidence type="ECO:0000256" key="1">
    <source>
        <dbReference type="ARBA" id="ARBA00006594"/>
    </source>
</evidence>
<dbReference type="InterPro" id="IPR022749">
    <property type="entry name" value="D12N6_MeTrfase_N"/>
</dbReference>
<comment type="similarity">
    <text evidence="1">Belongs to the N(4)/N(6)-methyltransferase family.</text>
</comment>
<keyword evidence="4 11" id="KW-0808">Transferase</keyword>
<dbReference type="Pfam" id="PF12161">
    <property type="entry name" value="HsdM_N"/>
    <property type="match status" value="1"/>
</dbReference>
<dbReference type="PANTHER" id="PTHR42933">
    <property type="entry name" value="SLR6095 PROTEIN"/>
    <property type="match status" value="1"/>
</dbReference>
<dbReference type="GO" id="GO:0009307">
    <property type="term" value="P:DNA restriction-modification system"/>
    <property type="evidence" value="ECO:0007669"/>
    <property type="project" value="UniProtKB-KW"/>
</dbReference>
<evidence type="ECO:0000259" key="10">
    <source>
        <dbReference type="Pfam" id="PF12161"/>
    </source>
</evidence>
<dbReference type="PRINTS" id="PR00507">
    <property type="entry name" value="N12N6MTFRASE"/>
</dbReference>
<sequence>MAIKKSELYSSLWESCNQLRSKGGMDASQYKDYVLTMLFVKYVSDKYANKTNSLIEIPQGATFEDLVTLKGKTDIGEQINKKILIPLFAANGLEGSMELVDFDDDDKLGSGKDKIELLSGLIAIFENPSLNFKNNRAEDDDILGDAYEFLMRHFATESGKSKGQFYTPSEVSRIMAKIIDVHKADKPSFTVYDPTCGSGSLLLKVVDEAPNGLTIYGQEKDNATKGLAIMNMWLHGNPEANIQSKNTITTPQFKEQDKSLRRFDFVVANPPFSVKNWNSGISAMNDEYNRFRGFGIPPEKNGDYAFLLHIIASLKSTGKGAIILPHGVLFRGNAEAEIRKNIIERKYIKGIVGLPANLFYGTGIPACLIVIDKENTDSRKGIFMIDASKGYIKDGNKNRLREQDIHKIVDVFNFQKETDKFARFVTFEEIEKNEYNLNIPRYIDTQETEDIQDLFAHLNGGIPNQDIAELQPFWDVYPNLQKALFKKYSDNYLQLTIDQSKIKETIFSHPEFKAYSELLEKTYDIWKNKIYTSLTGITTETAPKKFIHQLSEALLNEYKGKALVDNYTIYQHLLDYWNETMKDDVYMVVEDGWNAKVRRIIEKNAKGKEVDKGWTCDLIPKDFVIDRYFTREQLAIQIKQTELELIQIEVTEITEEHTGEEGLLVDATNDSNKITKATATKLLKEIKKDPTEKETLVLLEKVLLLLEKETLLKKEVKVLEIKLDEQTLLKYHKLTETEVKTLVVDDKWLTAIKANIQSEIDAISQRLSGRVKELAERYENTLDELNKSTQEQELKVAAHLQKMGLVWN</sequence>
<dbReference type="EC" id="2.1.1.72" evidence="2"/>
<evidence type="ECO:0000256" key="8">
    <source>
        <dbReference type="SAM" id="Coils"/>
    </source>
</evidence>
<evidence type="ECO:0000256" key="5">
    <source>
        <dbReference type="ARBA" id="ARBA00022691"/>
    </source>
</evidence>
<dbReference type="GO" id="GO:0008170">
    <property type="term" value="F:N-methyltransferase activity"/>
    <property type="evidence" value="ECO:0007669"/>
    <property type="project" value="InterPro"/>
</dbReference>
<dbReference type="Proteomes" id="UP000490922">
    <property type="component" value="Unassembled WGS sequence"/>
</dbReference>
<dbReference type="Gene3D" id="1.20.1260.30">
    <property type="match status" value="1"/>
</dbReference>
<dbReference type="Pfam" id="PF02384">
    <property type="entry name" value="N6_Mtase"/>
    <property type="match status" value="1"/>
</dbReference>
<evidence type="ECO:0000256" key="4">
    <source>
        <dbReference type="ARBA" id="ARBA00022679"/>
    </source>
</evidence>
<evidence type="ECO:0000313" key="12">
    <source>
        <dbReference type="Proteomes" id="UP000490922"/>
    </source>
</evidence>
<proteinExistence type="inferred from homology"/>
<dbReference type="RefSeq" id="WP_151108188.1">
    <property type="nucleotide sequence ID" value="NZ_WAEM01000007.1"/>
</dbReference>
<dbReference type="GO" id="GO:0032259">
    <property type="term" value="P:methylation"/>
    <property type="evidence" value="ECO:0007669"/>
    <property type="project" value="UniProtKB-KW"/>
</dbReference>
<dbReference type="OrthoDB" id="9814572at2"/>
<dbReference type="InterPro" id="IPR002052">
    <property type="entry name" value="DNA_methylase_N6_adenine_CS"/>
</dbReference>
<dbReference type="AlphaFoldDB" id="A0A7J5ABI1"/>
<dbReference type="PROSITE" id="PS00092">
    <property type="entry name" value="N6_MTASE"/>
    <property type="match status" value="1"/>
</dbReference>
<feature type="domain" description="DNA methylase adenine-specific" evidence="9">
    <location>
        <begin position="139"/>
        <end position="450"/>
    </location>
</feature>
<dbReference type="InterPro" id="IPR038333">
    <property type="entry name" value="T1MK-like_N_sf"/>
</dbReference>
<organism evidence="11 12">
    <name type="scientific">Flavobacterium luteum</name>
    <dbReference type="NCBI Taxonomy" id="2026654"/>
    <lineage>
        <taxon>Bacteria</taxon>
        <taxon>Pseudomonadati</taxon>
        <taxon>Bacteroidota</taxon>
        <taxon>Flavobacteriia</taxon>
        <taxon>Flavobacteriales</taxon>
        <taxon>Flavobacteriaceae</taxon>
        <taxon>Flavobacterium</taxon>
    </lineage>
</organism>
<keyword evidence="12" id="KW-1185">Reference proteome</keyword>